<dbReference type="Pfam" id="PF00498">
    <property type="entry name" value="FHA"/>
    <property type="match status" value="1"/>
</dbReference>
<proteinExistence type="predicted"/>
<feature type="compositionally biased region" description="Polar residues" evidence="2">
    <location>
        <begin position="262"/>
        <end position="274"/>
    </location>
</feature>
<feature type="compositionally biased region" description="Low complexity" evidence="2">
    <location>
        <begin position="163"/>
        <end position="172"/>
    </location>
</feature>
<dbReference type="CDD" id="cd00060">
    <property type="entry name" value="FHA"/>
    <property type="match status" value="1"/>
</dbReference>
<dbReference type="InterPro" id="IPR000253">
    <property type="entry name" value="FHA_dom"/>
</dbReference>
<sequence>MSISYQPGDWLMFVAATGVVAVPRVSADRITAPLWSLLGQGQPELPQLIDLLSGGSVAGVGSFAVLLPGVEGTRVALRGPVRVVARVADKGEETISAAGVSTWTERVITGSASLEARFDSGKSPSYWLPVDAGVVFAGALRWVAAGSLPPATDDQSNADDQGAVTDPAVVDDAPAEPAPTNDAAPPQLQAAADPAQPAPSLTAPPNLADTVYSPRPGALQLPPADQLAPPAVRGDHDGRTVSIHDLRRDQPTPDPSVPPTPINQSSTSIGRVRLSTGQVVSLDRPVIIGRRPSSTRDGAADRPHLIVVESPNKDISRSHLQIRAEGDAVLITDLQTTNGSTLLRGGAEPVRLQPGEPTPVGDGDVVDLGDGVTLVFEGLARHPGRRRRR</sequence>
<dbReference type="EMBL" id="LT985188">
    <property type="protein sequence ID" value="SPD88865.1"/>
    <property type="molecule type" value="Genomic_DNA"/>
</dbReference>
<feature type="compositionally biased region" description="Low complexity" evidence="2">
    <location>
        <begin position="218"/>
        <end position="231"/>
    </location>
</feature>
<dbReference type="Proteomes" id="UP000238164">
    <property type="component" value="Chromosome 1"/>
</dbReference>
<evidence type="ECO:0000313" key="4">
    <source>
        <dbReference type="EMBL" id="SPD88865.1"/>
    </source>
</evidence>
<protein>
    <recommendedName>
        <fullName evidence="3">FHA domain-containing protein</fullName>
    </recommendedName>
</protein>
<gene>
    <name evidence="4" type="ORF">MPLG2_3835</name>
</gene>
<feature type="compositionally biased region" description="Basic and acidic residues" evidence="2">
    <location>
        <begin position="233"/>
        <end position="251"/>
    </location>
</feature>
<dbReference type="Gene3D" id="2.60.200.20">
    <property type="match status" value="1"/>
</dbReference>
<evidence type="ECO:0000259" key="3">
    <source>
        <dbReference type="PROSITE" id="PS50006"/>
    </source>
</evidence>
<dbReference type="OrthoDB" id="5485098at2"/>
<evidence type="ECO:0000256" key="1">
    <source>
        <dbReference type="ARBA" id="ARBA00022553"/>
    </source>
</evidence>
<dbReference type="RefSeq" id="WP_105187272.1">
    <property type="nucleotide sequence ID" value="NZ_BAAAGO010000067.1"/>
</dbReference>
<feature type="compositionally biased region" description="Pro residues" evidence="2">
    <location>
        <begin position="252"/>
        <end position="261"/>
    </location>
</feature>
<dbReference type="AlphaFoldDB" id="A0A2N9JLF3"/>
<dbReference type="InterPro" id="IPR008984">
    <property type="entry name" value="SMAD_FHA_dom_sf"/>
</dbReference>
<feature type="region of interest" description="Disordered" evidence="2">
    <location>
        <begin position="150"/>
        <end position="274"/>
    </location>
</feature>
<reference evidence="4 5" key="1">
    <citation type="submission" date="2018-02" db="EMBL/GenBank/DDBJ databases">
        <authorList>
            <person name="Cohen D.B."/>
            <person name="Kent A.D."/>
        </authorList>
    </citation>
    <scope>NUCLEOTIDE SEQUENCE [LARGE SCALE GENOMIC DNA]</scope>
    <source>
        <strain evidence="4">1</strain>
    </source>
</reference>
<feature type="domain" description="FHA" evidence="3">
    <location>
        <begin position="286"/>
        <end position="342"/>
    </location>
</feature>
<accession>A0A2N9JLF3</accession>
<organism evidence="4 5">
    <name type="scientific">Micropruina glycogenica</name>
    <dbReference type="NCBI Taxonomy" id="75385"/>
    <lineage>
        <taxon>Bacteria</taxon>
        <taxon>Bacillati</taxon>
        <taxon>Actinomycetota</taxon>
        <taxon>Actinomycetes</taxon>
        <taxon>Propionibacteriales</taxon>
        <taxon>Nocardioidaceae</taxon>
        <taxon>Micropruina</taxon>
    </lineage>
</organism>
<dbReference type="SUPFAM" id="SSF49879">
    <property type="entry name" value="SMAD/FHA domain"/>
    <property type="match status" value="1"/>
</dbReference>
<keyword evidence="1" id="KW-0597">Phosphoprotein</keyword>
<evidence type="ECO:0000256" key="2">
    <source>
        <dbReference type="SAM" id="MobiDB-lite"/>
    </source>
</evidence>
<dbReference type="KEGG" id="mgg:MPLG2_3835"/>
<dbReference type="PROSITE" id="PS50006">
    <property type="entry name" value="FHA_DOMAIN"/>
    <property type="match status" value="1"/>
</dbReference>
<name>A0A2N9JLF3_9ACTN</name>
<feature type="compositionally biased region" description="Low complexity" evidence="2">
    <location>
        <begin position="178"/>
        <end position="199"/>
    </location>
</feature>
<evidence type="ECO:0000313" key="5">
    <source>
        <dbReference type="Proteomes" id="UP000238164"/>
    </source>
</evidence>
<keyword evidence="5" id="KW-1185">Reference proteome</keyword>